<sequence length="155" mass="15650">MLSALVVCAPGGGVLVERLYSPALAHGGAQDRAMWRSQLAAAAEAAGAAALADGEEAVARLGSDAVVAVRAGELLLYVVGGGAFGELAVAEAARAAAVAVRAACKKPPTEAIALEKYAKLCFYLDEAISEAGLADALDAHNMRRGTKMATAKEVV</sequence>
<accession>A0A7S3FGR6</accession>
<reference evidence="1" key="1">
    <citation type="submission" date="2021-01" db="EMBL/GenBank/DDBJ databases">
        <authorList>
            <person name="Corre E."/>
            <person name="Pelletier E."/>
            <person name="Niang G."/>
            <person name="Scheremetjew M."/>
            <person name="Finn R."/>
            <person name="Kale V."/>
            <person name="Holt S."/>
            <person name="Cochrane G."/>
            <person name="Meng A."/>
            <person name="Brown T."/>
            <person name="Cohen L."/>
        </authorList>
    </citation>
    <scope>NUCLEOTIDE SEQUENCE</scope>
    <source>
        <strain evidence="1">RCC927</strain>
    </source>
</reference>
<dbReference type="EMBL" id="HBHY01014261">
    <property type="protein sequence ID" value="CAE0143039.1"/>
    <property type="molecule type" value="Transcribed_RNA"/>
</dbReference>
<dbReference type="Gene3D" id="3.30.450.60">
    <property type="match status" value="1"/>
</dbReference>
<organism evidence="1">
    <name type="scientific">Prasinoderma singulare</name>
    <dbReference type="NCBI Taxonomy" id="676789"/>
    <lineage>
        <taxon>Eukaryota</taxon>
        <taxon>Viridiplantae</taxon>
        <taxon>Prasinodermophyta</taxon>
        <taxon>Prasinodermophyceae</taxon>
        <taxon>Prasinodermales</taxon>
        <taxon>Prasinodermaceae</taxon>
        <taxon>Prasinoderma</taxon>
    </lineage>
</organism>
<gene>
    <name evidence="1" type="ORF">PSIN1315_LOCUS9158</name>
</gene>
<dbReference type="AlphaFoldDB" id="A0A7S3FGR6"/>
<protein>
    <recommendedName>
        <fullName evidence="2">Coatomer subunit zeta</fullName>
    </recommendedName>
</protein>
<evidence type="ECO:0008006" key="2">
    <source>
        <dbReference type="Google" id="ProtNLM"/>
    </source>
</evidence>
<name>A0A7S3FGR6_9VIRI</name>
<evidence type="ECO:0000313" key="1">
    <source>
        <dbReference type="EMBL" id="CAE0143039.1"/>
    </source>
</evidence>
<proteinExistence type="predicted"/>